<organism evidence="1 4">
    <name type="scientific">Vibrio campbellii</name>
    <dbReference type="NCBI Taxonomy" id="680"/>
    <lineage>
        <taxon>Bacteria</taxon>
        <taxon>Pseudomonadati</taxon>
        <taxon>Pseudomonadota</taxon>
        <taxon>Gammaproteobacteria</taxon>
        <taxon>Vibrionales</taxon>
        <taxon>Vibrionaceae</taxon>
        <taxon>Vibrio</taxon>
    </lineage>
</organism>
<dbReference type="EMBL" id="CP117989">
    <property type="protein sequence ID" value="WDG10469.1"/>
    <property type="molecule type" value="Genomic_DNA"/>
</dbReference>
<dbReference type="EMBL" id="CP050471">
    <property type="protein sequence ID" value="UTZ33344.1"/>
    <property type="molecule type" value="Genomic_DNA"/>
</dbReference>
<gene>
    <name evidence="1" type="ORF">HB761_18875</name>
    <name evidence="2" type="ORF">HB762_18790</name>
    <name evidence="3" type="ORF">PUN50_24175</name>
</gene>
<protein>
    <submittedName>
        <fullName evidence="1">Uncharacterized protein</fullName>
    </submittedName>
</protein>
<dbReference type="GeneID" id="67379385"/>
<evidence type="ECO:0000313" key="1">
    <source>
        <dbReference type="EMBL" id="UTZ28744.1"/>
    </source>
</evidence>
<keyword evidence="5" id="KW-1185">Reference proteome</keyword>
<reference evidence="3" key="2">
    <citation type="submission" date="2023-02" db="EMBL/GenBank/DDBJ databases">
        <title>Isolation, identification, and genome analysis of Vibrio campbellii in the Penaeus vannamei larvae stage.</title>
        <authorList>
            <person name="Huang T."/>
            <person name="Zhang B."/>
        </authorList>
    </citation>
    <scope>NUCLEOTIDE SEQUENCE</scope>
    <source>
        <strain evidence="3">20220413_1</strain>
    </source>
</reference>
<dbReference type="EMBL" id="CP050468">
    <property type="protein sequence ID" value="UTZ28744.1"/>
    <property type="molecule type" value="Genomic_DNA"/>
</dbReference>
<accession>A0A0A3ESW0</accession>
<dbReference type="Proteomes" id="UP001219537">
    <property type="component" value="Chromosome 2"/>
</dbReference>
<dbReference type="AlphaFoldDB" id="A0A0A3ESW0"/>
<reference evidence="1" key="1">
    <citation type="submission" date="2020-03" db="EMBL/GenBank/DDBJ databases">
        <title>Five strains of Vibrio campbellii isolated from Mariana Trench.</title>
        <authorList>
            <person name="Liang J."/>
            <person name="Zhang X.-H."/>
        </authorList>
    </citation>
    <scope>NUCLEOTIDE SEQUENCE</scope>
    <source>
        <strain evidence="2">LJC013</strain>
        <strain evidence="1">LJC014</strain>
    </source>
</reference>
<sequence length="82" mass="9100">MNIDNHVIETLEELEAFLHLIESGALGLEGVAGVALATTNTDGRPFVAVLDDKHQLVLGRWVSQHVYEHGKDIVRHGPQRKH</sequence>
<evidence type="ECO:0000313" key="2">
    <source>
        <dbReference type="EMBL" id="UTZ33344.1"/>
    </source>
</evidence>
<name>A0A0A3ESW0_9VIBR</name>
<evidence type="ECO:0000313" key="4">
    <source>
        <dbReference type="Proteomes" id="UP001058687"/>
    </source>
</evidence>
<dbReference type="OMA" id="HKLLHAR"/>
<dbReference type="Proteomes" id="UP001058687">
    <property type="component" value="Chromosome 2"/>
</dbReference>
<dbReference type="RefSeq" id="WP_005433595.1">
    <property type="nucleotide sequence ID" value="NZ_BBKG01000009.1"/>
</dbReference>
<dbReference type="OrthoDB" id="6215512at2"/>
<dbReference type="Proteomes" id="UP001059912">
    <property type="component" value="Chromosome 2"/>
</dbReference>
<proteinExistence type="predicted"/>
<evidence type="ECO:0000313" key="3">
    <source>
        <dbReference type="EMBL" id="WDG10469.1"/>
    </source>
</evidence>
<evidence type="ECO:0000313" key="5">
    <source>
        <dbReference type="Proteomes" id="UP001059912"/>
    </source>
</evidence>